<dbReference type="RefSeq" id="WP_265464630.1">
    <property type="nucleotide sequence ID" value="NZ_JAPEQW010000002.1"/>
</dbReference>
<sequence>MNEIMLTHDRQTQQFSANDSQKTARYMDAKAASKQALREQLAKVTAKFLKNGGKIEPIEGFEGIKHKEHTVLNNDAEYAGYTKAARVIRWVNEDLRLMRRKQLSIYSGIGKNRIYSITATNCNDRGEMSNAEYKKIIAVMPQIEMLEMKALDVAAEAVV</sequence>
<gene>
    <name evidence="1" type="ORF">OKC24_01800</name>
</gene>
<keyword evidence="2" id="KW-1185">Reference proteome</keyword>
<evidence type="ECO:0000313" key="2">
    <source>
        <dbReference type="Proteomes" id="UP001209682"/>
    </source>
</evidence>
<accession>A0ABT3NF62</accession>
<name>A0ABT3NF62_9GAMM</name>
<protein>
    <submittedName>
        <fullName evidence="1">Uncharacterized protein</fullName>
    </submittedName>
</protein>
<proteinExistence type="predicted"/>
<evidence type="ECO:0000313" key="1">
    <source>
        <dbReference type="EMBL" id="MCW8037919.1"/>
    </source>
</evidence>
<comment type="caution">
    <text evidence="1">The sequence shown here is derived from an EMBL/GenBank/DDBJ whole genome shotgun (WGS) entry which is preliminary data.</text>
</comment>
<dbReference type="Proteomes" id="UP001209682">
    <property type="component" value="Unassembled WGS sequence"/>
</dbReference>
<dbReference type="EMBL" id="JAPEQW010000002">
    <property type="protein sequence ID" value="MCW8037919.1"/>
    <property type="molecule type" value="Genomic_DNA"/>
</dbReference>
<reference evidence="1 2" key="1">
    <citation type="submission" date="2022-11" db="EMBL/GenBank/DDBJ databases">
        <title>Acinetobacter entericus sp. nov., isolated from the gut of the plastic-eating larvae of the Coleoptera insect Zophobas atratus.</title>
        <authorList>
            <person name="Dong X."/>
            <person name="Yang Y."/>
        </authorList>
    </citation>
    <scope>NUCLEOTIDE SEQUENCE [LARGE SCALE GENOMIC DNA]</scope>
    <source>
        <strain evidence="1 2">BIT-DXN8</strain>
    </source>
</reference>
<organism evidence="1 2">
    <name type="scientific">Acinetobacter entericus</name>
    <dbReference type="NCBI Taxonomy" id="2989714"/>
    <lineage>
        <taxon>Bacteria</taxon>
        <taxon>Pseudomonadati</taxon>
        <taxon>Pseudomonadota</taxon>
        <taxon>Gammaproteobacteria</taxon>
        <taxon>Moraxellales</taxon>
        <taxon>Moraxellaceae</taxon>
        <taxon>Acinetobacter</taxon>
    </lineage>
</organism>